<dbReference type="Pfam" id="PF00400">
    <property type="entry name" value="WD40"/>
    <property type="match status" value="2"/>
</dbReference>
<dbReference type="SMART" id="SM00320">
    <property type="entry name" value="WD40"/>
    <property type="match status" value="5"/>
</dbReference>
<name>A0A7S7LEH7_CRYPV</name>
<gene>
    <name evidence="4" type="ORF">CPATCC_004266</name>
</gene>
<dbReference type="InterPro" id="IPR015943">
    <property type="entry name" value="WD40/YVTN_repeat-like_dom_sf"/>
</dbReference>
<evidence type="ECO:0000256" key="2">
    <source>
        <dbReference type="ARBA" id="ARBA00022737"/>
    </source>
</evidence>
<evidence type="ECO:0000313" key="5">
    <source>
        <dbReference type="Proteomes" id="UP000593906"/>
    </source>
</evidence>
<sequence length="575" mass="64640">MKSNKSISLVDYSSSSQSEDDEKYISKRHNKSNKDISDESNSQNLKDSRINESIEQSLSRGKLKTRSKDESDNDNNINNNNNDDEEDGINSLANIINLRKQMESVIKNTMIEYPVAQYVQFRKSEDDSNQNIDENNKIKPVTSISVSNKGNRMICGVINGEIEIYDFNNLYENDMNPNKVICPLENHSIKKVEFNENGNLFLAACGDSICRIFQSNGEFITGTVQGDPYVKSVKSNPGHTHMIVSCKWDPINYNRFFTCSIDNTIRLFDLNSDPFGVDGYIPSTFVMKCLDKRNLNISSIQTNSLCISSLGEMVAASCTDGSIQIFSRSGNLYSETPSIIIRDAHHFDKNANINSISDITFVKYNQDQDHYLASRGVIDKSIKIWDIRKANNPLKTIKNLPSDGNEHSKLILSKCGTSIVTSSTLIKDMTSNNSKNRNISNRTKSSLVSFQINSLIGSAENKNHKQLININNQLITTFEWSHEINQIFVALNNSSIIAYYDDNLEINPSNNGVLSAFGKKRKHQFQGFSNASLETYNIEELPDGFMETKSGEIKFVGSSSKKKSKLYAPKHPNLS</sequence>
<dbReference type="PANTHER" id="PTHR16017:SF0">
    <property type="entry name" value="WD REPEAT-CONTAINING PROTEIN 70"/>
    <property type="match status" value="1"/>
</dbReference>
<reference evidence="4 5" key="1">
    <citation type="submission" date="2019-09" db="EMBL/GenBank/DDBJ databases">
        <title>Consistent, comparative and evidence-based genome assembly and annotation for Cryptosporidium parvum, C. hominis and C. tyzzeri.</title>
        <authorList>
            <person name="Baptista R.P."/>
            <person name="Li Y."/>
            <person name="Sateriale A."/>
            <person name="Ansell B."/>
            <person name="Jex A."/>
            <person name="Sanders M."/>
            <person name="Brooks K."/>
            <person name="Tracey A."/>
            <person name="Berriman M."/>
            <person name="Striepen B."/>
            <person name="Cotton J.A."/>
            <person name="Kissinger J.C."/>
        </authorList>
    </citation>
    <scope>NUCLEOTIDE SEQUENCE [LARGE SCALE GENOMIC DNA]</scope>
    <source>
        <strain evidence="4 5">IOWA-ATCC</strain>
    </source>
</reference>
<dbReference type="SUPFAM" id="SSF50978">
    <property type="entry name" value="WD40 repeat-like"/>
    <property type="match status" value="1"/>
</dbReference>
<dbReference type="EMBL" id="CP044415">
    <property type="protein sequence ID" value="QOY40173.1"/>
    <property type="molecule type" value="Genomic_DNA"/>
</dbReference>
<dbReference type="InterPro" id="IPR036322">
    <property type="entry name" value="WD40_repeat_dom_sf"/>
</dbReference>
<dbReference type="GO" id="GO:0035861">
    <property type="term" value="C:site of double-strand break"/>
    <property type="evidence" value="ECO:0007669"/>
    <property type="project" value="TreeGrafter"/>
</dbReference>
<evidence type="ECO:0000256" key="1">
    <source>
        <dbReference type="ARBA" id="ARBA00022574"/>
    </source>
</evidence>
<dbReference type="AlphaFoldDB" id="A0A7S7LEH7"/>
<organism evidence="4 5">
    <name type="scientific">Cryptosporidium parvum</name>
    <dbReference type="NCBI Taxonomy" id="5807"/>
    <lineage>
        <taxon>Eukaryota</taxon>
        <taxon>Sar</taxon>
        <taxon>Alveolata</taxon>
        <taxon>Apicomplexa</taxon>
        <taxon>Conoidasida</taxon>
        <taxon>Coccidia</taxon>
        <taxon>Eucoccidiorida</taxon>
        <taxon>Eimeriorina</taxon>
        <taxon>Cryptosporidiidae</taxon>
        <taxon>Cryptosporidium</taxon>
    </lineage>
</organism>
<dbReference type="InterPro" id="IPR001680">
    <property type="entry name" value="WD40_rpt"/>
</dbReference>
<dbReference type="VEuPathDB" id="CryptoDB:CPATCC_0004290"/>
<proteinExistence type="predicted"/>
<dbReference type="PANTHER" id="PTHR16017">
    <property type="entry name" value="GASTRULATION DEFECTIVE PROTEIN 1-RELATED"/>
    <property type="match status" value="1"/>
</dbReference>
<dbReference type="Proteomes" id="UP000593906">
    <property type="component" value="Chromosome 8"/>
</dbReference>
<accession>A0A7S7LEH7</accession>
<evidence type="ECO:0000256" key="3">
    <source>
        <dbReference type="SAM" id="MobiDB-lite"/>
    </source>
</evidence>
<protein>
    <submittedName>
        <fullName evidence="4">Uncharacterized protein</fullName>
    </submittedName>
</protein>
<feature type="region of interest" description="Disordered" evidence="3">
    <location>
        <begin position="1"/>
        <end position="88"/>
    </location>
</feature>
<dbReference type="Gene3D" id="2.130.10.10">
    <property type="entry name" value="YVTN repeat-like/Quinoprotein amine dehydrogenase"/>
    <property type="match status" value="2"/>
</dbReference>
<dbReference type="OMA" id="NNNILCC"/>
<evidence type="ECO:0000313" key="4">
    <source>
        <dbReference type="EMBL" id="QOY40173.1"/>
    </source>
</evidence>
<feature type="compositionally biased region" description="Low complexity" evidence="3">
    <location>
        <begin position="1"/>
        <end position="17"/>
    </location>
</feature>
<keyword evidence="2" id="KW-0677">Repeat</keyword>
<keyword evidence="1" id="KW-0853">WD repeat</keyword>
<dbReference type="InterPro" id="IPR051858">
    <property type="entry name" value="WD_repeat_GAD-1"/>
</dbReference>
<dbReference type="GO" id="GO:0005634">
    <property type="term" value="C:nucleus"/>
    <property type="evidence" value="ECO:0007669"/>
    <property type="project" value="TreeGrafter"/>
</dbReference>